<evidence type="ECO:0000313" key="11">
    <source>
        <dbReference type="EMBL" id="JAG31221.1"/>
    </source>
</evidence>
<sequence length="901" mass="103117">MEIGTSTTDTDELIPHEEDAGHLLFEETLQELDDPKLMLPTSPLGGSSITSPERIRSPSCNKGKTARDFEEELTCLRKENFDLKMRVYVLNEQMELFQNVDNADQLYEVNSNLKQEVEKLKAELSEKDELVLKAGEAMNLLSAKHRDDVAALKMELQEQCSSLQDMNLRLEQEVERLMSQHNMTSSQMGPGMEDSSTQYALAFAPLGFNKAGGDITNLEEQLSEKLKIIEDNDRIIEEYDEMVKKGKLREKELEEKLKSMSESLSGLTQEIREKENHRLQIVKKACELEEYVSLKQLEVDKLQKMLIAKPTHEDMREIRNKYECCTTENNVLINRITELENKLDEVESKKFEYEAVQEKAKCSTCRQYRNVAELLERTQAQLGQTEVELEQAKKDQFNTVKALQGCLKANKALTADIETLNKQIKSCGCTDPKIPQKEDSALKIRDLVERVSQLQQEKHLLTAAMEENTEALKRQLREKENMIQDLEQKSADCNNHKIEELEAQVSRLKSEMEGLSSSEAANDMEKKQLLAEVDSKKKEIETLNEELRKRTFNLQELVNKELWDKNREIEKLNKTCERKQQEVMSLKDRLTAQEYELRALNDKMQELSDQVDTSESISELKAKLTEEIEKRVRHENDAEHWKKKADESEKVRKELTNACGLFKARLEELASFLESLLPCLGSKKRKILQDAIDRSREASRTLSQSVMNENSVNDNTLPVPILPDFSQVDFFSDNDIDVTVESNKSCLVMQNEEVANLRAKMESVVQKLDEVRSVDKAKNCWKINNYEDRFDFVKLANMSSSFNIEEVSEVSLQESFSDTASAPSRQPSQPKPAVEAPPVEKVYNRASALSESEGWSEPDRNVSLARIGLRDSSVPSGRLSTEESSDNSCKLAICKRRMRGC</sequence>
<evidence type="ECO:0000313" key="7">
    <source>
        <dbReference type="EMBL" id="JAG24742.1"/>
    </source>
</evidence>
<feature type="domain" description="Centrosomin N-terminal motif 1" evidence="5">
    <location>
        <begin position="65"/>
        <end position="137"/>
    </location>
</feature>
<dbReference type="EMBL" id="GBHO01018862">
    <property type="protein sequence ID" value="JAG24742.1"/>
    <property type="molecule type" value="Transcribed_RNA"/>
</dbReference>
<evidence type="ECO:0000256" key="2">
    <source>
        <dbReference type="ARBA" id="ARBA00022490"/>
    </source>
</evidence>
<evidence type="ECO:0000256" key="1">
    <source>
        <dbReference type="ARBA" id="ARBA00004496"/>
    </source>
</evidence>
<dbReference type="PANTHER" id="PTHR46930:SF1">
    <property type="entry name" value="CDK5 REGULATORY SUBUNIT-ASSOCIATED PROTEIN 2"/>
    <property type="match status" value="1"/>
</dbReference>
<dbReference type="EMBL" id="GBHO01012383">
    <property type="protein sequence ID" value="JAG31221.1"/>
    <property type="molecule type" value="Transcribed_RNA"/>
</dbReference>
<dbReference type="PANTHER" id="PTHR46930">
    <property type="entry name" value="CDK5 REGULATORY SUBUNIT-ASSOCIATED PROTEIN 2"/>
    <property type="match status" value="1"/>
</dbReference>
<dbReference type="Pfam" id="PF07989">
    <property type="entry name" value="Cnn_1N"/>
    <property type="match status" value="1"/>
</dbReference>
<dbReference type="GO" id="GO:0097431">
    <property type="term" value="C:mitotic spindle pole"/>
    <property type="evidence" value="ECO:0007669"/>
    <property type="project" value="TreeGrafter"/>
</dbReference>
<evidence type="ECO:0000259" key="5">
    <source>
        <dbReference type="Pfam" id="PF07989"/>
    </source>
</evidence>
<evidence type="ECO:0000256" key="3">
    <source>
        <dbReference type="SAM" id="Coils"/>
    </source>
</evidence>
<dbReference type="GO" id="GO:0000132">
    <property type="term" value="P:establishment of mitotic spindle orientation"/>
    <property type="evidence" value="ECO:0007669"/>
    <property type="project" value="TreeGrafter"/>
</dbReference>
<dbReference type="GO" id="GO:0007059">
    <property type="term" value="P:chromosome segregation"/>
    <property type="evidence" value="ECO:0007669"/>
    <property type="project" value="TreeGrafter"/>
</dbReference>
<comment type="subcellular location">
    <subcellularLocation>
        <location evidence="1">Cytoplasm</location>
    </subcellularLocation>
</comment>
<accession>A0A0A9YEP7</accession>
<feature type="coiled-coil region" evidence="3">
    <location>
        <begin position="437"/>
        <end position="658"/>
    </location>
</feature>
<gene>
    <name evidence="9" type="primary">cnn_15</name>
    <name evidence="10" type="synonym">cnn_13</name>
    <name evidence="8" type="synonym">cnn_16</name>
    <name evidence="11" type="synonym">cnn_22</name>
    <name evidence="7" type="synonym">cnn_26</name>
    <name evidence="6" type="synonym">cnn_31</name>
    <name evidence="8" type="ORF">CM83_79185</name>
    <name evidence="9" type="ORF">CM83_79188</name>
    <name evidence="11" type="ORF">CM83_79215</name>
    <name evidence="6" type="ORF">CM83_79218</name>
    <name evidence="10" type="ORF">CM83_79230</name>
    <name evidence="7" type="ORF">CM83_79233</name>
</gene>
<dbReference type="EMBL" id="GBHO01012975">
    <property type="protein sequence ID" value="JAG30629.1"/>
    <property type="molecule type" value="Transcribed_RNA"/>
</dbReference>
<feature type="coiled-coil region" evidence="3">
    <location>
        <begin position="322"/>
        <end position="395"/>
    </location>
</feature>
<dbReference type="GO" id="GO:0008017">
    <property type="term" value="F:microtubule binding"/>
    <property type="evidence" value="ECO:0007669"/>
    <property type="project" value="TreeGrafter"/>
</dbReference>
<dbReference type="EMBL" id="GBHO01028439">
    <property type="protein sequence ID" value="JAG15165.1"/>
    <property type="molecule type" value="Transcribed_RNA"/>
</dbReference>
<dbReference type="InterPro" id="IPR042791">
    <property type="entry name" value="CDK5RAP2"/>
</dbReference>
<keyword evidence="2" id="KW-0963">Cytoplasm</keyword>
<proteinExistence type="predicted"/>
<dbReference type="GO" id="GO:0043015">
    <property type="term" value="F:gamma-tubulin binding"/>
    <property type="evidence" value="ECO:0007669"/>
    <property type="project" value="TreeGrafter"/>
</dbReference>
<dbReference type="EMBL" id="GBHO01012980">
    <property type="protein sequence ID" value="JAG30624.1"/>
    <property type="molecule type" value="Transcribed_RNA"/>
</dbReference>
<dbReference type="GO" id="GO:0001578">
    <property type="term" value="P:microtubule bundle formation"/>
    <property type="evidence" value="ECO:0007669"/>
    <property type="project" value="TreeGrafter"/>
</dbReference>
<evidence type="ECO:0000256" key="4">
    <source>
        <dbReference type="SAM" id="MobiDB-lite"/>
    </source>
</evidence>
<evidence type="ECO:0000313" key="8">
    <source>
        <dbReference type="EMBL" id="JAG30624.1"/>
    </source>
</evidence>
<feature type="compositionally biased region" description="Polar residues" evidence="4">
    <location>
        <begin position="815"/>
        <end position="828"/>
    </location>
</feature>
<dbReference type="InterPro" id="IPR012943">
    <property type="entry name" value="Cnn_1N"/>
</dbReference>
<dbReference type="GO" id="GO:0000242">
    <property type="term" value="C:pericentriolar material"/>
    <property type="evidence" value="ECO:0007669"/>
    <property type="project" value="TreeGrafter"/>
</dbReference>
<dbReference type="AlphaFoldDB" id="A0A0A9YEP7"/>
<name>A0A0A9YEP7_LYGHE</name>
<keyword evidence="3" id="KW-0175">Coiled coil</keyword>
<evidence type="ECO:0000313" key="6">
    <source>
        <dbReference type="EMBL" id="JAG15165.1"/>
    </source>
</evidence>
<evidence type="ECO:0000313" key="10">
    <source>
        <dbReference type="EMBL" id="JAG31215.1"/>
    </source>
</evidence>
<dbReference type="GO" id="GO:0007099">
    <property type="term" value="P:centriole replication"/>
    <property type="evidence" value="ECO:0007669"/>
    <property type="project" value="TreeGrafter"/>
</dbReference>
<feature type="coiled-coil region" evidence="3">
    <location>
        <begin position="747"/>
        <end position="774"/>
    </location>
</feature>
<feature type="coiled-coil region" evidence="3">
    <location>
        <begin position="103"/>
        <end position="180"/>
    </location>
</feature>
<feature type="region of interest" description="Disordered" evidence="4">
    <location>
        <begin position="815"/>
        <end position="838"/>
    </location>
</feature>
<evidence type="ECO:0000313" key="9">
    <source>
        <dbReference type="EMBL" id="JAG30629.1"/>
    </source>
</evidence>
<dbReference type="GO" id="GO:0035371">
    <property type="term" value="C:microtubule plus-end"/>
    <property type="evidence" value="ECO:0007669"/>
    <property type="project" value="TreeGrafter"/>
</dbReference>
<dbReference type="EMBL" id="GBHO01012389">
    <property type="protein sequence ID" value="JAG31215.1"/>
    <property type="molecule type" value="Transcribed_RNA"/>
</dbReference>
<dbReference type="GO" id="GO:0005737">
    <property type="term" value="C:cytoplasm"/>
    <property type="evidence" value="ECO:0007669"/>
    <property type="project" value="UniProtKB-SubCell"/>
</dbReference>
<dbReference type="GO" id="GO:0046600">
    <property type="term" value="P:negative regulation of centriole replication"/>
    <property type="evidence" value="ECO:0007669"/>
    <property type="project" value="TreeGrafter"/>
</dbReference>
<reference evidence="9" key="2">
    <citation type="submission" date="2014-07" db="EMBL/GenBank/DDBJ databases">
        <authorList>
            <person name="Hull J."/>
        </authorList>
    </citation>
    <scope>NUCLEOTIDE SEQUENCE</scope>
</reference>
<protein>
    <submittedName>
        <fullName evidence="9">Centrosomin</fullName>
    </submittedName>
</protein>
<organism evidence="9">
    <name type="scientific">Lygus hesperus</name>
    <name type="common">Western plant bug</name>
    <dbReference type="NCBI Taxonomy" id="30085"/>
    <lineage>
        <taxon>Eukaryota</taxon>
        <taxon>Metazoa</taxon>
        <taxon>Ecdysozoa</taxon>
        <taxon>Arthropoda</taxon>
        <taxon>Hexapoda</taxon>
        <taxon>Insecta</taxon>
        <taxon>Pterygota</taxon>
        <taxon>Neoptera</taxon>
        <taxon>Paraneoptera</taxon>
        <taxon>Hemiptera</taxon>
        <taxon>Heteroptera</taxon>
        <taxon>Panheteroptera</taxon>
        <taxon>Cimicomorpha</taxon>
        <taxon>Miridae</taxon>
        <taxon>Mirini</taxon>
        <taxon>Lygus</taxon>
    </lineage>
</organism>
<dbReference type="GO" id="GO:0090266">
    <property type="term" value="P:regulation of mitotic cell cycle spindle assembly checkpoint"/>
    <property type="evidence" value="ECO:0007669"/>
    <property type="project" value="TreeGrafter"/>
</dbReference>
<feature type="coiled-coil region" evidence="3">
    <location>
        <begin position="236"/>
        <end position="277"/>
    </location>
</feature>
<reference evidence="9" key="1">
    <citation type="journal article" date="2014" name="PLoS ONE">
        <title>Transcriptome-Based Identification of ABC Transporters in the Western Tarnished Plant Bug Lygus hesperus.</title>
        <authorList>
            <person name="Hull J.J."/>
            <person name="Chaney K."/>
            <person name="Geib S.M."/>
            <person name="Fabrick J.A."/>
            <person name="Brent C.S."/>
            <person name="Walsh D."/>
            <person name="Lavine L.C."/>
        </authorList>
    </citation>
    <scope>NUCLEOTIDE SEQUENCE</scope>
</reference>